<dbReference type="AlphaFoldDB" id="A0A1V1P6P3"/>
<reference evidence="2" key="1">
    <citation type="submission" date="2012-11" db="EMBL/GenBank/DDBJ databases">
        <authorList>
            <person name="Lucero-Rivera Y.E."/>
            <person name="Tovar-Ramirez D."/>
        </authorList>
    </citation>
    <scope>NUCLEOTIDE SEQUENCE [LARGE SCALE GENOMIC DNA]</scope>
    <source>
        <strain evidence="2">Araruama</strain>
    </source>
</reference>
<dbReference type="Proteomes" id="UP000189670">
    <property type="component" value="Unassembled WGS sequence"/>
</dbReference>
<comment type="caution">
    <text evidence="1">The sequence shown here is derived from an EMBL/GenBank/DDBJ whole genome shotgun (WGS) entry which is preliminary data.</text>
</comment>
<evidence type="ECO:0000313" key="1">
    <source>
        <dbReference type="EMBL" id="ETR70480.1"/>
    </source>
</evidence>
<protein>
    <submittedName>
        <fullName evidence="1">Addiction module protein</fullName>
    </submittedName>
</protein>
<dbReference type="InterPro" id="IPR013406">
    <property type="entry name" value="CHP02574_addiction_mod"/>
</dbReference>
<accession>A0A1V1P6P3</accession>
<dbReference type="Pfam" id="PF09720">
    <property type="entry name" value="Unstab_antitox"/>
    <property type="match status" value="1"/>
</dbReference>
<evidence type="ECO:0000313" key="2">
    <source>
        <dbReference type="Proteomes" id="UP000189670"/>
    </source>
</evidence>
<proteinExistence type="predicted"/>
<name>A0A1V1P6P3_9BACT</name>
<organism evidence="1 2">
    <name type="scientific">Candidatus Magnetoglobus multicellularis str. Araruama</name>
    <dbReference type="NCBI Taxonomy" id="890399"/>
    <lineage>
        <taxon>Bacteria</taxon>
        <taxon>Pseudomonadati</taxon>
        <taxon>Thermodesulfobacteriota</taxon>
        <taxon>Desulfobacteria</taxon>
        <taxon>Desulfobacterales</taxon>
        <taxon>Desulfobacteraceae</taxon>
        <taxon>Candidatus Magnetoglobus</taxon>
    </lineage>
</organism>
<gene>
    <name evidence="1" type="ORF">OMM_08788</name>
</gene>
<sequence>MKQNIMLQGLNQMSTVHRIQMMEAIWDSLLYDQSDIKSPDWHKNILADRKRKIEEGTAEFFSVNALKENFRE</sequence>
<dbReference type="EMBL" id="ATBP01000417">
    <property type="protein sequence ID" value="ETR70480.1"/>
    <property type="molecule type" value="Genomic_DNA"/>
</dbReference>